<dbReference type="AlphaFoldDB" id="A0A2W1NAX0"/>
<dbReference type="InterPro" id="IPR022291">
    <property type="entry name" value="Bacteriocin_synth_cyclodeHase"/>
</dbReference>
<dbReference type="Gene3D" id="3.40.50.720">
    <property type="entry name" value="NAD(P)-binding Rossmann-like Domain"/>
    <property type="match status" value="1"/>
</dbReference>
<dbReference type="RefSeq" id="WP_089198711.1">
    <property type="nucleotide sequence ID" value="NZ_NHRJ02000002.1"/>
</dbReference>
<dbReference type="OrthoDB" id="2379922at2"/>
<dbReference type="Gene3D" id="3.30.40.250">
    <property type="match status" value="1"/>
</dbReference>
<accession>A0A2W1NAX0</accession>
<proteinExistence type="predicted"/>
<evidence type="ECO:0000259" key="1">
    <source>
        <dbReference type="PROSITE" id="PS51664"/>
    </source>
</evidence>
<organism evidence="2 3">
    <name type="scientific">Paenibacillus xerothermodurans</name>
    <dbReference type="NCBI Taxonomy" id="1977292"/>
    <lineage>
        <taxon>Bacteria</taxon>
        <taxon>Bacillati</taxon>
        <taxon>Bacillota</taxon>
        <taxon>Bacilli</taxon>
        <taxon>Bacillales</taxon>
        <taxon>Paenibacillaceae</taxon>
        <taxon>Paenibacillus</taxon>
    </lineage>
</organism>
<dbReference type="Proteomes" id="UP000214746">
    <property type="component" value="Unassembled WGS sequence"/>
</dbReference>
<dbReference type="PANTHER" id="PTHR37809:SF1">
    <property type="entry name" value="RIBOSOMAL PROTEIN S12 METHYLTHIOTRANSFERASE ACCESSORY FACTOR YCAO"/>
    <property type="match status" value="1"/>
</dbReference>
<dbReference type="InterPro" id="IPR027624">
    <property type="entry name" value="TOMM_cyclo_SagD"/>
</dbReference>
<dbReference type="NCBIfam" id="TIGR03882">
    <property type="entry name" value="cyclo_dehyd_2"/>
    <property type="match status" value="1"/>
</dbReference>
<protein>
    <submittedName>
        <fullName evidence="2">Bacteriocin biosynthesis protein SagD</fullName>
    </submittedName>
</protein>
<dbReference type="NCBIfam" id="TIGR03604">
    <property type="entry name" value="TOMM_cyclo_SagD"/>
    <property type="match status" value="1"/>
</dbReference>
<reference evidence="2" key="1">
    <citation type="submission" date="2018-06" db="EMBL/GenBank/DDBJ databases">
        <title>Paenibacillus xerothermodurans sp. nov. an extremely dry heat resistant spore forming bacterium isolated from the soil of Cape Canaveral, Florida.</title>
        <authorList>
            <person name="Seuylemezian A."/>
            <person name="Kaur N."/>
            <person name="Patil P."/>
            <person name="Patil P."/>
            <person name="Mayilraj S."/>
            <person name="Vaishampayan P."/>
        </authorList>
    </citation>
    <scope>NUCLEOTIDE SEQUENCE [LARGE SCALE GENOMIC DNA]</scope>
    <source>
        <strain evidence="2">ATCC 27380</strain>
    </source>
</reference>
<dbReference type="InterPro" id="IPR003776">
    <property type="entry name" value="YcaO-like_dom"/>
</dbReference>
<dbReference type="PROSITE" id="PS51664">
    <property type="entry name" value="YCAO"/>
    <property type="match status" value="1"/>
</dbReference>
<name>A0A2W1NAX0_PAEXE</name>
<keyword evidence="3" id="KW-1185">Reference proteome</keyword>
<dbReference type="Gene3D" id="3.30.160.660">
    <property type="match status" value="1"/>
</dbReference>
<feature type="domain" description="YcaO" evidence="1">
    <location>
        <begin position="263"/>
        <end position="647"/>
    </location>
</feature>
<evidence type="ECO:0000313" key="2">
    <source>
        <dbReference type="EMBL" id="PZE21567.1"/>
    </source>
</evidence>
<dbReference type="Gene3D" id="3.30.1330.230">
    <property type="match status" value="1"/>
</dbReference>
<dbReference type="Pfam" id="PF02624">
    <property type="entry name" value="YcaO"/>
    <property type="match status" value="1"/>
</dbReference>
<gene>
    <name evidence="2" type="ORF">CBW46_003715</name>
</gene>
<sequence>MSKTVAVIGEGVLSQLVSTQLENDFRVYRQDNQAGVPMGADLVLFLHDNEEAAVPVQPLDAVHLAGIPWLRGVLFDTEAVIGPLVRPGTAGCFRCADIRRLMAGRDRQELSDHQLRQLAEGGTADEAKASPAGQRQVSLLLAAEVRRFLELGCGFCEGRVYLVSMRTLKTSLHAYLPDSMCEVCGQMEDDSPDRALISVNPGPTISGDGYRCHSIDDFSDVLPRDYLDDRTGIFQGRMAYIQSTFADVHVNLPTLIGTEITSGRSHSYATSELTAIMEGLERWCGLSPRGKRTVIHDSYRNVSAQALDPLSVGVYSKEQYELPDFPFQPFDPGRPIDWVWGYSFLQEAPVLVPEQLAYYSMGGGDSFVHETSNGCALGGSLAEAILHGIFEVVERDSFLMTWYAKLPVPRLDPLSANNTEVRLMVDRMEAVTGYDVYLFNTTMENGIPSIWALAKNNRQDGGMNLLCAAGAHLDPARAVKSALHEIAGMLPWLNDSFKERRVEVEAMYDDSSLVVGMGDHCMLYGLPQAEQRLDFLLTTDRPLRTFNEEFDNNVKHEDLTDYLKEIVQVFRQLNHDVIVVNQSSPETLTNGLHVVKVIIPGMIPITFGHHLTRLTRLDRLLRVPKAMGYAQEQLTLAQLNAFPHPFP</sequence>
<comment type="caution">
    <text evidence="2">The sequence shown here is derived from an EMBL/GenBank/DDBJ whole genome shotgun (WGS) entry which is preliminary data.</text>
</comment>
<dbReference type="PANTHER" id="PTHR37809">
    <property type="entry name" value="RIBOSOMAL PROTEIN S12 METHYLTHIOTRANSFERASE ACCESSORY FACTOR YCAO"/>
    <property type="match status" value="1"/>
</dbReference>
<dbReference type="EMBL" id="NHRJ02000002">
    <property type="protein sequence ID" value="PZE21567.1"/>
    <property type="molecule type" value="Genomic_DNA"/>
</dbReference>
<evidence type="ECO:0000313" key="3">
    <source>
        <dbReference type="Proteomes" id="UP000214746"/>
    </source>
</evidence>